<keyword evidence="8 9" id="KW-0472">Membrane</keyword>
<dbReference type="InterPro" id="IPR036640">
    <property type="entry name" value="ABC1_TM_sf"/>
</dbReference>
<feature type="transmembrane region" description="Helical" evidence="9">
    <location>
        <begin position="142"/>
        <end position="173"/>
    </location>
</feature>
<evidence type="ECO:0000256" key="6">
    <source>
        <dbReference type="ARBA" id="ARBA00022840"/>
    </source>
</evidence>
<dbReference type="GO" id="GO:0140359">
    <property type="term" value="F:ABC-type transporter activity"/>
    <property type="evidence" value="ECO:0007669"/>
    <property type="project" value="InterPro"/>
</dbReference>
<dbReference type="GO" id="GO:0016887">
    <property type="term" value="F:ATP hydrolysis activity"/>
    <property type="evidence" value="ECO:0007669"/>
    <property type="project" value="InterPro"/>
</dbReference>
<evidence type="ECO:0000259" key="10">
    <source>
        <dbReference type="PROSITE" id="PS50893"/>
    </source>
</evidence>
<evidence type="ECO:0000256" key="8">
    <source>
        <dbReference type="ARBA" id="ARBA00023136"/>
    </source>
</evidence>
<dbReference type="Pfam" id="PF00005">
    <property type="entry name" value="ABC_tran"/>
    <property type="match status" value="1"/>
</dbReference>
<feature type="domain" description="ABC transporter" evidence="10">
    <location>
        <begin position="336"/>
        <end position="573"/>
    </location>
</feature>
<dbReference type="PROSITE" id="PS00211">
    <property type="entry name" value="ABC_TRANSPORTER_1"/>
    <property type="match status" value="1"/>
</dbReference>
<gene>
    <name evidence="12" type="ORF">SCFA_610013</name>
</gene>
<feature type="transmembrane region" description="Helical" evidence="9">
    <location>
        <begin position="54"/>
        <end position="73"/>
    </location>
</feature>
<keyword evidence="6 12" id="KW-0067">ATP-binding</keyword>
<dbReference type="InterPro" id="IPR027417">
    <property type="entry name" value="P-loop_NTPase"/>
</dbReference>
<evidence type="ECO:0000256" key="5">
    <source>
        <dbReference type="ARBA" id="ARBA00022741"/>
    </source>
</evidence>
<dbReference type="InterPro" id="IPR003593">
    <property type="entry name" value="AAA+_ATPase"/>
</dbReference>
<evidence type="ECO:0000259" key="11">
    <source>
        <dbReference type="PROSITE" id="PS50929"/>
    </source>
</evidence>
<dbReference type="AlphaFoldDB" id="A0A485M2V1"/>
<keyword evidence="3" id="KW-1003">Cell membrane</keyword>
<dbReference type="SUPFAM" id="SSF52540">
    <property type="entry name" value="P-loop containing nucleoside triphosphate hydrolases"/>
    <property type="match status" value="1"/>
</dbReference>
<dbReference type="PANTHER" id="PTHR24221:SF654">
    <property type="entry name" value="ATP-BINDING CASSETTE SUB-FAMILY B MEMBER 6"/>
    <property type="match status" value="1"/>
</dbReference>
<evidence type="ECO:0000313" key="12">
    <source>
        <dbReference type="EMBL" id="VFU17095.1"/>
    </source>
</evidence>
<evidence type="ECO:0000256" key="2">
    <source>
        <dbReference type="ARBA" id="ARBA00022448"/>
    </source>
</evidence>
<evidence type="ECO:0000256" key="7">
    <source>
        <dbReference type="ARBA" id="ARBA00022989"/>
    </source>
</evidence>
<dbReference type="GO" id="GO:0005524">
    <property type="term" value="F:ATP binding"/>
    <property type="evidence" value="ECO:0007669"/>
    <property type="project" value="UniProtKB-KW"/>
</dbReference>
<dbReference type="SMART" id="SM00382">
    <property type="entry name" value="AAA"/>
    <property type="match status" value="1"/>
</dbReference>
<evidence type="ECO:0000256" key="1">
    <source>
        <dbReference type="ARBA" id="ARBA00004651"/>
    </source>
</evidence>
<keyword evidence="5" id="KW-0547">Nucleotide-binding</keyword>
<dbReference type="FunFam" id="3.40.50.300:FF:000299">
    <property type="entry name" value="ABC transporter ATP-binding protein/permease"/>
    <property type="match status" value="1"/>
</dbReference>
<dbReference type="Gene3D" id="1.20.1560.10">
    <property type="entry name" value="ABC transporter type 1, transmembrane domain"/>
    <property type="match status" value="1"/>
</dbReference>
<dbReference type="PROSITE" id="PS50893">
    <property type="entry name" value="ABC_TRANSPORTER_2"/>
    <property type="match status" value="1"/>
</dbReference>
<dbReference type="InterPro" id="IPR011527">
    <property type="entry name" value="ABC1_TM_dom"/>
</dbReference>
<dbReference type="InterPro" id="IPR039421">
    <property type="entry name" value="Type_1_exporter"/>
</dbReference>
<dbReference type="InterPro" id="IPR017871">
    <property type="entry name" value="ABC_transporter-like_CS"/>
</dbReference>
<keyword evidence="2" id="KW-0813">Transport</keyword>
<protein>
    <submittedName>
        <fullName evidence="12">ATP-binding cassette, subfamily C, bacterial</fullName>
    </submittedName>
</protein>
<evidence type="ECO:0000256" key="4">
    <source>
        <dbReference type="ARBA" id="ARBA00022692"/>
    </source>
</evidence>
<dbReference type="GO" id="GO:0034040">
    <property type="term" value="F:ATPase-coupled lipid transmembrane transporter activity"/>
    <property type="evidence" value="ECO:0007669"/>
    <property type="project" value="TreeGrafter"/>
</dbReference>
<dbReference type="PROSITE" id="PS50929">
    <property type="entry name" value="ABC_TM1F"/>
    <property type="match status" value="1"/>
</dbReference>
<proteinExistence type="predicted"/>
<sequence>MILIGMVAVALLETFAAGAISFYAASVANPYAILADHLPRLEFLIPGIADLSIKRLITILSIGVVLVIVLKNAASAVTTYASRLFAANISGYIGEYLLKGFLDMPYEWHLQHNSADLIQGIGWRVYLGNLITAALKLLSDTLIVLILLTTLLIASPAISLLVFLTLGGTSLLIMRRVRHTMEHLATAHREYNTSINRQITQSLHGVKEVKIYNRSSAFSERYNQEVHAFARADARFAFINQVPGWLLEIIGIAMLSSSIWIMFFWFGDSTVKITGTIALLAVTSWRVLPAMSRILNNSNSIRQALPYVHSVLSYLDEIPKSEITYQPLRQGFHNELRLEKISFRYHGASRNALSDIDFMIRRGQTIGIIGTSGAGKSTLVDVIIGLLPPSSGRILLDGKEMDDPSLRAWQALIGYVPQTPYIAPASLAENVAFGLRHSDIDHSKVLQCCRLAAMDDFLHQLPNGLDSFIGERGVKLSGGQRQRVAIARALYRDPEVIIFDEATSALDNKNEEAIQQTIFSLKNKMTLIIIAHRLSTVEGCDEIVWLENGKLRMTGEPGKVLDAYTQSHAGALSSDTGTTG</sequence>
<dbReference type="SUPFAM" id="SSF90123">
    <property type="entry name" value="ABC transporter transmembrane region"/>
    <property type="match status" value="1"/>
</dbReference>
<evidence type="ECO:0000256" key="9">
    <source>
        <dbReference type="SAM" id="Phobius"/>
    </source>
</evidence>
<accession>A0A485M2V1</accession>
<reference evidence="12" key="1">
    <citation type="submission" date="2019-03" db="EMBL/GenBank/DDBJ databases">
        <authorList>
            <person name="Hao L."/>
        </authorList>
    </citation>
    <scope>NUCLEOTIDE SEQUENCE</scope>
</reference>
<feature type="transmembrane region" description="Helical" evidence="9">
    <location>
        <begin position="245"/>
        <end position="265"/>
    </location>
</feature>
<dbReference type="GO" id="GO:0005886">
    <property type="term" value="C:plasma membrane"/>
    <property type="evidence" value="ECO:0007669"/>
    <property type="project" value="UniProtKB-SubCell"/>
</dbReference>
<evidence type="ECO:0000256" key="3">
    <source>
        <dbReference type="ARBA" id="ARBA00022475"/>
    </source>
</evidence>
<dbReference type="Gene3D" id="3.40.50.300">
    <property type="entry name" value="P-loop containing nucleotide triphosphate hydrolases"/>
    <property type="match status" value="1"/>
</dbReference>
<organism evidence="12">
    <name type="scientific">anaerobic digester metagenome</name>
    <dbReference type="NCBI Taxonomy" id="1263854"/>
    <lineage>
        <taxon>unclassified sequences</taxon>
        <taxon>metagenomes</taxon>
        <taxon>ecological metagenomes</taxon>
    </lineage>
</organism>
<dbReference type="EMBL" id="CAADRM010000127">
    <property type="protein sequence ID" value="VFU17095.1"/>
    <property type="molecule type" value="Genomic_DNA"/>
</dbReference>
<keyword evidence="7 9" id="KW-1133">Transmembrane helix</keyword>
<dbReference type="PANTHER" id="PTHR24221">
    <property type="entry name" value="ATP-BINDING CASSETTE SUB-FAMILY B"/>
    <property type="match status" value="1"/>
</dbReference>
<feature type="domain" description="ABC transmembrane type-1" evidence="11">
    <location>
        <begin position="1"/>
        <end position="303"/>
    </location>
</feature>
<comment type="subcellular location">
    <subcellularLocation>
        <location evidence="1">Cell membrane</location>
        <topology evidence="1">Multi-pass membrane protein</topology>
    </subcellularLocation>
</comment>
<dbReference type="InterPro" id="IPR003439">
    <property type="entry name" value="ABC_transporter-like_ATP-bd"/>
</dbReference>
<keyword evidence="4 9" id="KW-0812">Transmembrane</keyword>
<name>A0A485M2V1_9ZZZZ</name>
<dbReference type="Pfam" id="PF00664">
    <property type="entry name" value="ABC_membrane"/>
    <property type="match status" value="1"/>
</dbReference>